<dbReference type="FunFam" id="1.25.10.10:FF:001146">
    <property type="entry name" value="PDS5 cohesin associated factor B"/>
    <property type="match status" value="1"/>
</dbReference>
<evidence type="ECO:0000256" key="7">
    <source>
        <dbReference type="SAM" id="MobiDB-lite"/>
    </source>
</evidence>
<keyword evidence="4" id="KW-0498">Mitosis</keyword>
<evidence type="ECO:0000313" key="8">
    <source>
        <dbReference type="EMBL" id="KAK0135430.1"/>
    </source>
</evidence>
<reference evidence="8" key="1">
    <citation type="journal article" date="2023" name="Front. Mar. Sci.">
        <title>A new Merluccius polli reference genome to investigate the effects of global change in West African waters.</title>
        <authorList>
            <person name="Mateo J.L."/>
            <person name="Blanco-Fernandez C."/>
            <person name="Garcia-Vazquez E."/>
            <person name="Machado-Schiaffino G."/>
        </authorList>
    </citation>
    <scope>NUCLEOTIDE SEQUENCE</scope>
    <source>
        <strain evidence="8">C29</strain>
        <tissue evidence="8">Fin</tissue>
    </source>
</reference>
<dbReference type="SUPFAM" id="SSF48371">
    <property type="entry name" value="ARM repeat"/>
    <property type="match status" value="1"/>
</dbReference>
<evidence type="ECO:0000256" key="5">
    <source>
        <dbReference type="ARBA" id="ARBA00023242"/>
    </source>
</evidence>
<dbReference type="GO" id="GO:0006281">
    <property type="term" value="P:DNA repair"/>
    <property type="evidence" value="ECO:0007669"/>
    <property type="project" value="TreeGrafter"/>
</dbReference>
<evidence type="ECO:0000313" key="9">
    <source>
        <dbReference type="Proteomes" id="UP001174136"/>
    </source>
</evidence>
<comment type="subcellular location">
    <subcellularLocation>
        <location evidence="1">Nucleus</location>
    </subcellularLocation>
</comment>
<keyword evidence="9" id="KW-1185">Reference proteome</keyword>
<feature type="compositionally biased region" description="Acidic residues" evidence="7">
    <location>
        <begin position="1427"/>
        <end position="1442"/>
    </location>
</feature>
<evidence type="ECO:0000256" key="2">
    <source>
        <dbReference type="ARBA" id="ARBA00022618"/>
    </source>
</evidence>
<dbReference type="GO" id="GO:0005634">
    <property type="term" value="C:nucleus"/>
    <property type="evidence" value="ECO:0007669"/>
    <property type="project" value="UniProtKB-SubCell"/>
</dbReference>
<dbReference type="EMBL" id="JAOPHQ010005427">
    <property type="protein sequence ID" value="KAK0135430.1"/>
    <property type="molecule type" value="Genomic_DNA"/>
</dbReference>
<keyword evidence="3" id="KW-0677">Repeat</keyword>
<dbReference type="PANTHER" id="PTHR12663">
    <property type="entry name" value="ANDROGEN INDUCED INHIBITOR OF PROLIFERATION AS3 / PDS5-RELATED"/>
    <property type="match status" value="1"/>
</dbReference>
<dbReference type="GO" id="GO:0007064">
    <property type="term" value="P:mitotic sister chromatid cohesion"/>
    <property type="evidence" value="ECO:0007669"/>
    <property type="project" value="InterPro"/>
</dbReference>
<organism evidence="8 9">
    <name type="scientific">Merluccius polli</name>
    <name type="common">Benguela hake</name>
    <name type="synonym">Merluccius cadenati</name>
    <dbReference type="NCBI Taxonomy" id="89951"/>
    <lineage>
        <taxon>Eukaryota</taxon>
        <taxon>Metazoa</taxon>
        <taxon>Chordata</taxon>
        <taxon>Craniata</taxon>
        <taxon>Vertebrata</taxon>
        <taxon>Euteleostomi</taxon>
        <taxon>Actinopterygii</taxon>
        <taxon>Neopterygii</taxon>
        <taxon>Teleostei</taxon>
        <taxon>Neoteleostei</taxon>
        <taxon>Acanthomorphata</taxon>
        <taxon>Zeiogadaria</taxon>
        <taxon>Gadariae</taxon>
        <taxon>Gadiformes</taxon>
        <taxon>Gadoidei</taxon>
        <taxon>Merlucciidae</taxon>
        <taxon>Merluccius</taxon>
    </lineage>
</organism>
<accession>A0AA47M876</accession>
<dbReference type="InterPro" id="IPR039776">
    <property type="entry name" value="Pds5"/>
</dbReference>
<comment type="caution">
    <text evidence="8">The sequence shown here is derived from an EMBL/GenBank/DDBJ whole genome shotgun (WGS) entry which is preliminary data.</text>
</comment>
<dbReference type="InterPro" id="IPR011989">
    <property type="entry name" value="ARM-like"/>
</dbReference>
<dbReference type="GO" id="GO:0051301">
    <property type="term" value="P:cell division"/>
    <property type="evidence" value="ECO:0007669"/>
    <property type="project" value="UniProtKB-KW"/>
</dbReference>
<feature type="region of interest" description="Disordered" evidence="7">
    <location>
        <begin position="637"/>
        <end position="660"/>
    </location>
</feature>
<dbReference type="Pfam" id="PF20168">
    <property type="entry name" value="PDS5"/>
    <property type="match status" value="2"/>
</dbReference>
<evidence type="ECO:0000256" key="1">
    <source>
        <dbReference type="ARBA" id="ARBA00004123"/>
    </source>
</evidence>
<name>A0AA47M876_MERPO</name>
<feature type="compositionally biased region" description="Polar residues" evidence="7">
    <location>
        <begin position="1336"/>
        <end position="1362"/>
    </location>
</feature>
<evidence type="ECO:0000256" key="4">
    <source>
        <dbReference type="ARBA" id="ARBA00022776"/>
    </source>
</evidence>
<dbReference type="Proteomes" id="UP001174136">
    <property type="component" value="Unassembled WGS sequence"/>
</dbReference>
<protein>
    <submittedName>
        <fullName evidence="8">Sister chromatid cohesion protein PDS5 B</fullName>
    </submittedName>
</protein>
<dbReference type="GO" id="GO:0000785">
    <property type="term" value="C:chromatin"/>
    <property type="evidence" value="ECO:0007669"/>
    <property type="project" value="TreeGrafter"/>
</dbReference>
<keyword evidence="6" id="KW-0131">Cell cycle</keyword>
<gene>
    <name evidence="8" type="primary">PDS5B</name>
    <name evidence="8" type="ORF">N1851_028722</name>
</gene>
<feature type="compositionally biased region" description="Basic and acidic residues" evidence="7">
    <location>
        <begin position="1366"/>
        <end position="1395"/>
    </location>
</feature>
<evidence type="ECO:0000256" key="6">
    <source>
        <dbReference type="ARBA" id="ARBA00023306"/>
    </source>
</evidence>
<feature type="compositionally biased region" description="Basic residues" evidence="7">
    <location>
        <begin position="1511"/>
        <end position="1524"/>
    </location>
</feature>
<evidence type="ECO:0000256" key="3">
    <source>
        <dbReference type="ARBA" id="ARBA00022737"/>
    </source>
</evidence>
<sequence>MAHSKARAADAKVTYPPGVKEISDKISKEEMVRRLKMVVKTFMDMDQDSEEEKELYLNLALHLASDFFLKHPDKDVRLLVACCLADIFRIYAPEAPYTSPDKLKDIFMFITRQLKGLEDTKSAQFNRYFYLLENIAWVKSYNICFELEDSNEIFTQLYRTLFQVINNGHNQKVHMHMVDLMSSIICEGDTVSQELLDTVLVNLVPAHKNLNKQAYDLAKALLKRTAQAIEPYITNFFNQVLMLGKTSVSDLSEHVFDLILELYNIDSHLLLSVLPQLEFKLKSNDNDERLQVVKLLAKMFGAKDSELAGQNKPLWQCYLGRFNDIHVPIRLECVKFASHCLMNHPDLAKDLTEFLKVRSHDPEEAIRHDVIVSIVTAAKKDLALVNDALLNFVKERTLDKRWRVRKEAMMGLASIYRKYSLQGEGGREASKQISWIKDKLLHIYYQNSIDDRRVGGIEEVFEVFLPPIHNVPSRGQQRTVSTIHSVDDALLPPPETPDGGPEPLRSRPEVVLHGLTELLPCPGFCLGNRHNCAPLGLPVPACCLRSPTGQKGPIGLLLQFDGIPHRRCPPAGSGIAATAGTDHLAATALVGRLNNGGVEHGPLGLNVPRLPRYMVKALPEVGVEALSDRRLCQTFPADPHDTFGSARSDRHSPPPSQPTHHQVRIFAQYMVPHNLETAERMKCLYYLYATLDPNALKALNEMWKCQNMLRHNVKDLLDLVKQPKSEASSKAVFAKVMVITRNLPDPGKAQDFVKKLAQVLEEDERIRDQLETLVSPACSCKQAEVCVRDITKKIGSPKQPSNPFLEMVKFLLERIAPVNKSIDGTTDDEEEGVPTDEAIRAGLELLKVLSFTHPVSFHSAETFESLLGCLKMDDEKVAEAALQIFKNTGRKMEESFPHIKCVLLPVLQAKAKRGPPRQAKYAIHCIHAMFTNRDTHFAQIFEPLHKSLDPGNLEQLITPLTTLGHLALLAPEQFAAPLKSLVANFIVKDLLMNDRIAGKKTTKLWVPDDEVSAETMAKIQGIKLMVRWLLGVKNNQSKSGNSTLRMLTAILHSDGDLTEQGKMGKPDMSRLRLAAACALLKLAQEPCYHEIITLEQYQLCALVINDECYQVRQSFSQKLHRGLCRLRLPLEYLAVFALCAKDPVKERRAHARQCLVKNVNIRREYLKQHAAVSEKLFSLLPEYVVPYAIHLLVHDPDYVKVQDLEQLKEIKESLWFVLEIIMAKNENNSHAFIRKMVENIKQTKDAQAPTDVKINEKLYTVCDVAMNIIMSKSTTYSLESPKDPVLPSRYFTKPDKNFSNTKNFLPPEMKSFFTAGKPKAANVLGAVNKPLASAGKQLQSKASRMETTSNEDSTSNPSSPQRSKTRHDSAEMDHSENEDISLKRPDIADKDADKPRGRKRAVVAVDDQEKPKRGRKKAAVNQTAVTETEDQWDEDNRPEDEQNSPPKKRRGRPPKSATPNQETPVKGKRGRKKAAPPPEEEEEEEEEREEEVAEEAGDEEGSSVNLEVKPRGRPARTPRRSQEG</sequence>
<dbReference type="Gene3D" id="1.25.10.10">
    <property type="entry name" value="Leucine-rich Repeat Variant"/>
    <property type="match status" value="1"/>
</dbReference>
<feature type="region of interest" description="Disordered" evidence="7">
    <location>
        <begin position="1334"/>
        <end position="1524"/>
    </location>
</feature>
<proteinExistence type="predicted"/>
<dbReference type="PANTHER" id="PTHR12663:SF1">
    <property type="entry name" value="SISTER CHROMATID COHESION PROTEIN PDS5 HOMOLOG B"/>
    <property type="match status" value="1"/>
</dbReference>
<dbReference type="CDD" id="cd19953">
    <property type="entry name" value="PDS5"/>
    <property type="match status" value="1"/>
</dbReference>
<keyword evidence="2" id="KW-0132">Cell division</keyword>
<keyword evidence="5" id="KW-0539">Nucleus</keyword>
<feature type="compositionally biased region" description="Acidic residues" evidence="7">
    <location>
        <begin position="1478"/>
        <end position="1501"/>
    </location>
</feature>
<dbReference type="InterPro" id="IPR016024">
    <property type="entry name" value="ARM-type_fold"/>
</dbReference>
<dbReference type="FunFam" id="1.25.10.10:FF:000064">
    <property type="entry name" value="Sister chromatid cohesion protein PDS5 homolog A"/>
    <property type="match status" value="1"/>
</dbReference>